<dbReference type="PROSITE" id="PS51257">
    <property type="entry name" value="PROKAR_LIPOPROTEIN"/>
    <property type="match status" value="1"/>
</dbReference>
<gene>
    <name evidence="4" type="ORF">EXD82_03775</name>
</gene>
<dbReference type="Gene3D" id="1.10.4030.10">
    <property type="entry name" value="Porin chaperone SurA, peptide-binding domain"/>
    <property type="match status" value="1"/>
</dbReference>
<dbReference type="InterPro" id="IPR046357">
    <property type="entry name" value="PPIase_dom_sf"/>
</dbReference>
<dbReference type="GO" id="GO:0003755">
    <property type="term" value="F:peptidyl-prolyl cis-trans isomerase activity"/>
    <property type="evidence" value="ECO:0007669"/>
    <property type="project" value="UniProtKB-KW"/>
</dbReference>
<dbReference type="SUPFAM" id="SSF109998">
    <property type="entry name" value="Triger factor/SurA peptide-binding domain-like"/>
    <property type="match status" value="1"/>
</dbReference>
<organism evidence="4 5">
    <name type="scientific">Peptacetobacter hominis</name>
    <dbReference type="NCBI Taxonomy" id="2743610"/>
    <lineage>
        <taxon>Bacteria</taxon>
        <taxon>Bacillati</taxon>
        <taxon>Bacillota</taxon>
        <taxon>Clostridia</taxon>
        <taxon>Peptostreptococcales</taxon>
        <taxon>Peptostreptococcaceae</taxon>
        <taxon>Peptacetobacter</taxon>
    </lineage>
</organism>
<evidence type="ECO:0000313" key="4">
    <source>
        <dbReference type="EMBL" id="TQQ84972.1"/>
    </source>
</evidence>
<dbReference type="AlphaFoldDB" id="A0A544QWA6"/>
<evidence type="ECO:0000259" key="3">
    <source>
        <dbReference type="PROSITE" id="PS50198"/>
    </source>
</evidence>
<dbReference type="PANTHER" id="PTHR47245:SF2">
    <property type="entry name" value="PEPTIDYL-PROLYL CIS-TRANS ISOMERASE HP_0175-RELATED"/>
    <property type="match status" value="1"/>
</dbReference>
<sequence>MKKRVIPAIFLAACIIFTGCSNKNVAKVNDTEISKDDFETTKNIVAVINEYNTGKSLEDMSEEELSDFDSEIITFMIDRRLISQKAIENGINVSSEESSTRAGSIKEGLESNTILKEKLSKKGITEQELENFATEDILSEKYREAFDNSQNVKESDISEYYNTHSEEFEQEYVEASHILISTINNDGTAMSEEQKKEKRELANQIAEKAKNGEDFSTLAKQYSDDKKTGANGGNLGFFKKSDKDSAFTGKVFELKKGEISDVIETNSGYEIVKVTNRKTEKSALNKEKENIKKSILDDRYIKHLEELEKDADIKIF</sequence>
<reference evidence="4 5" key="1">
    <citation type="submission" date="2019-02" db="EMBL/GenBank/DDBJ databases">
        <title>Peptostreptococcaceae bacterium ZHW00191 nov., a new bacterium isolated from the human gut.</title>
        <authorList>
            <person name="Zhou H.-W."/>
            <person name="Chen X.-J."/>
        </authorList>
    </citation>
    <scope>NUCLEOTIDE SEQUENCE [LARGE SCALE GENOMIC DNA]</scope>
    <source>
        <strain evidence="4 5">ZHW00191</strain>
    </source>
</reference>
<dbReference type="Pfam" id="PF13624">
    <property type="entry name" value="SurA_N_3"/>
    <property type="match status" value="1"/>
</dbReference>
<dbReference type="Proteomes" id="UP000317863">
    <property type="component" value="Unassembled WGS sequence"/>
</dbReference>
<comment type="caution">
    <text evidence="4">The sequence shown here is derived from an EMBL/GenBank/DDBJ whole genome shotgun (WGS) entry which is preliminary data.</text>
</comment>
<dbReference type="RefSeq" id="WP_142535577.1">
    <property type="nucleotide sequence ID" value="NZ_SGJB01000005.1"/>
</dbReference>
<evidence type="ECO:0000256" key="1">
    <source>
        <dbReference type="PROSITE-ProRule" id="PRU00278"/>
    </source>
</evidence>
<evidence type="ECO:0000313" key="5">
    <source>
        <dbReference type="Proteomes" id="UP000317863"/>
    </source>
</evidence>
<dbReference type="SUPFAM" id="SSF54534">
    <property type="entry name" value="FKBP-like"/>
    <property type="match status" value="1"/>
</dbReference>
<dbReference type="InterPro" id="IPR027304">
    <property type="entry name" value="Trigger_fact/SurA_dom_sf"/>
</dbReference>
<name>A0A544QWA6_9FIRM</name>
<dbReference type="PANTHER" id="PTHR47245">
    <property type="entry name" value="PEPTIDYLPROLYL ISOMERASE"/>
    <property type="match status" value="1"/>
</dbReference>
<dbReference type="PROSITE" id="PS50198">
    <property type="entry name" value="PPIC_PPIASE_2"/>
    <property type="match status" value="1"/>
</dbReference>
<dbReference type="InterPro" id="IPR000297">
    <property type="entry name" value="PPIase_PpiC"/>
</dbReference>
<dbReference type="Pfam" id="PF13616">
    <property type="entry name" value="Rotamase_3"/>
    <property type="match status" value="1"/>
</dbReference>
<dbReference type="InterPro" id="IPR023058">
    <property type="entry name" value="PPIase_PpiC_CS"/>
</dbReference>
<dbReference type="EMBL" id="SGJB01000005">
    <property type="protein sequence ID" value="TQQ84972.1"/>
    <property type="molecule type" value="Genomic_DNA"/>
</dbReference>
<dbReference type="Gene3D" id="3.10.50.40">
    <property type="match status" value="1"/>
</dbReference>
<keyword evidence="1" id="KW-0697">Rotamase</keyword>
<proteinExistence type="predicted"/>
<feature type="chain" id="PRO_5038422610" description="PpiC domain-containing protein" evidence="2">
    <location>
        <begin position="27"/>
        <end position="316"/>
    </location>
</feature>
<keyword evidence="5" id="KW-1185">Reference proteome</keyword>
<evidence type="ECO:0000256" key="2">
    <source>
        <dbReference type="SAM" id="SignalP"/>
    </source>
</evidence>
<keyword evidence="2" id="KW-0732">Signal</keyword>
<dbReference type="InterPro" id="IPR050245">
    <property type="entry name" value="PrsA_foldase"/>
</dbReference>
<feature type="signal peptide" evidence="2">
    <location>
        <begin position="1"/>
        <end position="26"/>
    </location>
</feature>
<accession>A0A544QWA6</accession>
<protein>
    <recommendedName>
        <fullName evidence="3">PpiC domain-containing protein</fullName>
    </recommendedName>
</protein>
<keyword evidence="1" id="KW-0413">Isomerase</keyword>
<dbReference type="PROSITE" id="PS01096">
    <property type="entry name" value="PPIC_PPIASE_1"/>
    <property type="match status" value="1"/>
</dbReference>
<feature type="domain" description="PpiC" evidence="3">
    <location>
        <begin position="170"/>
        <end position="276"/>
    </location>
</feature>
<dbReference type="OrthoDB" id="14196at2"/>